<gene>
    <name evidence="1" type="ORF">HA50_08245</name>
</gene>
<reference evidence="1 2" key="1">
    <citation type="journal article" date="2017" name="Antonie Van Leeuwenhoek">
        <title>Phylogenomic resolution of the bacterial genus Pantoea and its relationship with Erwinia and Tatumella.</title>
        <authorList>
            <person name="Palmer M."/>
            <person name="Steenkamp E.T."/>
            <person name="Coetzee M.P."/>
            <person name="Chan W.Y."/>
            <person name="van Zyl E."/>
            <person name="De Maayer P."/>
            <person name="Coutinho T.A."/>
            <person name="Blom J."/>
            <person name="Smits T.H."/>
            <person name="Duffy B."/>
            <person name="Venter S.N."/>
        </authorList>
    </citation>
    <scope>NUCLEOTIDE SEQUENCE [LARGE SCALE GENOMIC DNA]</scope>
    <source>
        <strain evidence="1 2">LMG 2657</strain>
    </source>
</reference>
<dbReference type="Gene3D" id="3.40.50.300">
    <property type="entry name" value="P-loop containing nucleotide triphosphate hydrolases"/>
    <property type="match status" value="1"/>
</dbReference>
<evidence type="ECO:0000313" key="1">
    <source>
        <dbReference type="EMBL" id="ORM93337.1"/>
    </source>
</evidence>
<sequence length="619" mass="72739">MKPVSNNIWRDICHERYRWAENSYINLLRQVDAERLIQPHADISRQISVIVYGPTQVGKTSLILTLLGVRDDCFKELNQLLRGGQALGHASTARTYRYRISRDDAWYFSHKDQGTTAWSDSGAADIFASLRAEVQAGRRYFDSIDVFIPQRFFHPQQRQNGLLIRDLPGIQAADDNEREYVTQLASQFIRSADVILLTGKADYLGFLKPEELGNDLLADWFWQPHRYKIVLTRTFSNSSIREMLRRVSPDKSWLQAYLFEQINTLELQLPAEMRQHIYPLECGHSWQTLIEGGDDYADYCQRLREQILTDLRHHMLQAVHPLSRLRTGYALPELIIRHRDKLQQQYTALHSTLDKEQEYYLRKKEQLSSVQTEYSRHLAKSQTRLDRLQRLRERLNKRQARNAHQSIAVPPMGTRTVSALLKMIAEAREEMALHPALKHLPAHFAAQQINHHAFTAIEQKLHGYHADNYLFASNYKHDYQETINAIKQHLKLITTLAANFQRSELERHIKEHRRRQQRLQHHTTRRDKLLTAVTNKLTRINTQQQELTHSHMRDEDHYQQLIGESRRFQELIRVAKNERATLIEQHIRRTDIGQAERLAWLLAARALKKDYEYVRALGE</sequence>
<dbReference type="InterPro" id="IPR027417">
    <property type="entry name" value="P-loop_NTPase"/>
</dbReference>
<name>A0A1X1ETQ0_PANCY</name>
<protein>
    <submittedName>
        <fullName evidence="1">Uncharacterized protein</fullName>
    </submittedName>
</protein>
<dbReference type="Proteomes" id="UP000193749">
    <property type="component" value="Unassembled WGS sequence"/>
</dbReference>
<keyword evidence="2" id="KW-1185">Reference proteome</keyword>
<evidence type="ECO:0000313" key="2">
    <source>
        <dbReference type="Proteomes" id="UP000193749"/>
    </source>
</evidence>
<dbReference type="STRING" id="55209.HA50_08245"/>
<proteinExistence type="predicted"/>
<accession>A0A1X1ETQ0</accession>
<dbReference type="AlphaFoldDB" id="A0A1X1ETQ0"/>
<dbReference type="EMBL" id="MLJI01000001">
    <property type="protein sequence ID" value="ORM93337.1"/>
    <property type="molecule type" value="Genomic_DNA"/>
</dbReference>
<dbReference type="OrthoDB" id="6940959at2"/>
<organism evidence="1 2">
    <name type="scientific">Pantoea cypripedii</name>
    <name type="common">Pectobacterium cypripedii</name>
    <name type="synonym">Erwinia cypripedii</name>
    <dbReference type="NCBI Taxonomy" id="55209"/>
    <lineage>
        <taxon>Bacteria</taxon>
        <taxon>Pseudomonadati</taxon>
        <taxon>Pseudomonadota</taxon>
        <taxon>Gammaproteobacteria</taxon>
        <taxon>Enterobacterales</taxon>
        <taxon>Erwiniaceae</taxon>
        <taxon>Pantoea</taxon>
    </lineage>
</organism>
<dbReference type="RefSeq" id="WP_084873988.1">
    <property type="nucleotide sequence ID" value="NZ_JAGGMY010000001.1"/>
</dbReference>
<dbReference type="SUPFAM" id="SSF52540">
    <property type="entry name" value="P-loop containing nucleoside triphosphate hydrolases"/>
    <property type="match status" value="1"/>
</dbReference>
<comment type="caution">
    <text evidence="1">The sequence shown here is derived from an EMBL/GenBank/DDBJ whole genome shotgun (WGS) entry which is preliminary data.</text>
</comment>